<protein>
    <recommendedName>
        <fullName evidence="1 10">Tyrosine--tRNA ligase</fullName>
        <ecNumber evidence="1 10">6.1.1.1</ecNumber>
    </recommendedName>
    <alternativeName>
        <fullName evidence="7 10">Tyrosyl-tRNA synthetase</fullName>
    </alternativeName>
</protein>
<comment type="catalytic activity">
    <reaction evidence="8 10">
        <text>tRNA(Tyr) + L-tyrosine + ATP = L-tyrosyl-tRNA(Tyr) + AMP + diphosphate + H(+)</text>
        <dbReference type="Rhea" id="RHEA:10220"/>
        <dbReference type="Rhea" id="RHEA-COMP:9706"/>
        <dbReference type="Rhea" id="RHEA-COMP:9707"/>
        <dbReference type="ChEBI" id="CHEBI:15378"/>
        <dbReference type="ChEBI" id="CHEBI:30616"/>
        <dbReference type="ChEBI" id="CHEBI:33019"/>
        <dbReference type="ChEBI" id="CHEBI:58315"/>
        <dbReference type="ChEBI" id="CHEBI:78442"/>
        <dbReference type="ChEBI" id="CHEBI:78536"/>
        <dbReference type="ChEBI" id="CHEBI:456215"/>
        <dbReference type="EC" id="6.1.1.1"/>
    </reaction>
</comment>
<dbReference type="InterPro" id="IPR002307">
    <property type="entry name" value="Tyr-tRNA-ligase"/>
</dbReference>
<dbReference type="InterPro" id="IPR001412">
    <property type="entry name" value="aa-tRNA-synth_I_CS"/>
</dbReference>
<keyword evidence="2 10" id="KW-0436">Ligase</keyword>
<dbReference type="InterPro" id="IPR002305">
    <property type="entry name" value="aa-tRNA-synth_Ic"/>
</dbReference>
<dbReference type="RefSeq" id="XP_022243324.1">
    <property type="nucleotide sequence ID" value="XM_022387616.1"/>
</dbReference>
<dbReference type="Pfam" id="PF00579">
    <property type="entry name" value="tRNA-synt_1b"/>
    <property type="match status" value="1"/>
</dbReference>
<keyword evidence="4 10" id="KW-0067">ATP-binding</keyword>
<evidence type="ECO:0000256" key="2">
    <source>
        <dbReference type="ARBA" id="ARBA00022598"/>
    </source>
</evidence>
<dbReference type="PRINTS" id="PR01040">
    <property type="entry name" value="TRNASYNTHTYR"/>
</dbReference>
<gene>
    <name evidence="12" type="primary">LOC106460605</name>
</gene>
<evidence type="ECO:0000256" key="5">
    <source>
        <dbReference type="ARBA" id="ARBA00022917"/>
    </source>
</evidence>
<dbReference type="SUPFAM" id="SSF52374">
    <property type="entry name" value="Nucleotidylyl transferase"/>
    <property type="match status" value="1"/>
</dbReference>
<evidence type="ECO:0000256" key="10">
    <source>
        <dbReference type="RuleBase" id="RU361234"/>
    </source>
</evidence>
<name>A0ABM1SI69_LIMPO</name>
<evidence type="ECO:0000313" key="12">
    <source>
        <dbReference type="RefSeq" id="XP_022243324.1"/>
    </source>
</evidence>
<dbReference type="NCBIfam" id="TIGR00234">
    <property type="entry name" value="tyrS"/>
    <property type="match status" value="1"/>
</dbReference>
<dbReference type="CDD" id="cd00805">
    <property type="entry name" value="TyrRS_core"/>
    <property type="match status" value="1"/>
</dbReference>
<evidence type="ECO:0000256" key="7">
    <source>
        <dbReference type="ARBA" id="ARBA00033323"/>
    </source>
</evidence>
<evidence type="ECO:0000256" key="4">
    <source>
        <dbReference type="ARBA" id="ARBA00022840"/>
    </source>
</evidence>
<dbReference type="InterPro" id="IPR014729">
    <property type="entry name" value="Rossmann-like_a/b/a_fold"/>
</dbReference>
<dbReference type="Gene3D" id="3.10.290.10">
    <property type="entry name" value="RNA-binding S4 domain"/>
    <property type="match status" value="1"/>
</dbReference>
<accession>A0ABM1SI69</accession>
<evidence type="ECO:0000256" key="3">
    <source>
        <dbReference type="ARBA" id="ARBA00022741"/>
    </source>
</evidence>
<keyword evidence="11" id="KW-1185">Reference proteome</keyword>
<dbReference type="InterPro" id="IPR024088">
    <property type="entry name" value="Tyr-tRNA-ligase_bac-type"/>
</dbReference>
<dbReference type="Gene3D" id="1.10.240.10">
    <property type="entry name" value="Tyrosyl-Transfer RNA Synthetase"/>
    <property type="match status" value="1"/>
</dbReference>
<evidence type="ECO:0000256" key="6">
    <source>
        <dbReference type="ARBA" id="ARBA00023146"/>
    </source>
</evidence>
<keyword evidence="6 10" id="KW-0030">Aminoacyl-tRNA synthetase</keyword>
<organism evidence="11 12">
    <name type="scientific">Limulus polyphemus</name>
    <name type="common">Atlantic horseshoe crab</name>
    <dbReference type="NCBI Taxonomy" id="6850"/>
    <lineage>
        <taxon>Eukaryota</taxon>
        <taxon>Metazoa</taxon>
        <taxon>Ecdysozoa</taxon>
        <taxon>Arthropoda</taxon>
        <taxon>Chelicerata</taxon>
        <taxon>Merostomata</taxon>
        <taxon>Xiphosura</taxon>
        <taxon>Limulidae</taxon>
        <taxon>Limulus</taxon>
    </lineage>
</organism>
<sequence>MAALIMRYISRGFLQQLKFLSPDIPFLLDGGKQCIYSGFDPTSDSLHIGNLLVIIVLMHLQRLGHVILSVIGDATAQIGDPSGRNTERSALSLLDIHKNSKCIQTDLERLFENHEKYFWNPSKPKKNLSSVRILHNSEWYNNQDLVTFLSTVGRHFRLGQMLSRTSVQNRLNSQEGMSFTEFTYQVFQSFDWLFLYDKYNCRFQVGGSDQMGNIHSGHDLINRVRSREVFGITTPLIKSDTGDKYGKTGGSAIWLNPEKTSPFEFYQFFIRLADRDVEAFLKYFTFLSLQEIESELQKHMKDPGSRHGQKTIAKNVTLLVHGEHGLQSALRATEALFHSTPETLVKLNEEELRQIFQQATVVELLLDPGTTVLDMAMRAKCFVNLEDAERIIMAGGFYINHIRINNPKYVLIPGQHILPNGISVVRVGKKNYYIIKWLM</sequence>
<evidence type="ECO:0000256" key="1">
    <source>
        <dbReference type="ARBA" id="ARBA00013160"/>
    </source>
</evidence>
<dbReference type="PROSITE" id="PS50889">
    <property type="entry name" value="S4"/>
    <property type="match status" value="1"/>
</dbReference>
<dbReference type="SUPFAM" id="SSF55174">
    <property type="entry name" value="Alpha-L RNA-binding motif"/>
    <property type="match status" value="1"/>
</dbReference>
<dbReference type="GeneID" id="106460605"/>
<evidence type="ECO:0000256" key="8">
    <source>
        <dbReference type="ARBA" id="ARBA00048248"/>
    </source>
</evidence>
<keyword evidence="9" id="KW-0694">RNA-binding</keyword>
<keyword evidence="5 10" id="KW-0648">Protein biosynthesis</keyword>
<evidence type="ECO:0000256" key="9">
    <source>
        <dbReference type="PROSITE-ProRule" id="PRU00182"/>
    </source>
</evidence>
<reference evidence="12" key="1">
    <citation type="submission" date="2025-08" db="UniProtKB">
        <authorList>
            <consortium name="RefSeq"/>
        </authorList>
    </citation>
    <scope>IDENTIFICATION</scope>
    <source>
        <tissue evidence="12">Muscle</tissue>
    </source>
</reference>
<dbReference type="InterPro" id="IPR036986">
    <property type="entry name" value="S4_RNA-bd_sf"/>
</dbReference>
<dbReference type="EC" id="6.1.1.1" evidence="1 10"/>
<dbReference type="CDD" id="cd00165">
    <property type="entry name" value="S4"/>
    <property type="match status" value="1"/>
</dbReference>
<comment type="similarity">
    <text evidence="10">Belongs to the class-I aminoacyl-tRNA synthetase family.</text>
</comment>
<dbReference type="PROSITE" id="PS00178">
    <property type="entry name" value="AA_TRNA_LIGASE_I"/>
    <property type="match status" value="1"/>
</dbReference>
<keyword evidence="3 10" id="KW-0547">Nucleotide-binding</keyword>
<dbReference type="PANTHER" id="PTHR11766">
    <property type="entry name" value="TYROSYL-TRNA SYNTHETASE"/>
    <property type="match status" value="1"/>
</dbReference>
<dbReference type="Proteomes" id="UP000694941">
    <property type="component" value="Unplaced"/>
</dbReference>
<proteinExistence type="inferred from homology"/>
<dbReference type="Gene3D" id="3.40.50.620">
    <property type="entry name" value="HUPs"/>
    <property type="match status" value="1"/>
</dbReference>
<dbReference type="PANTHER" id="PTHR11766:SF0">
    <property type="entry name" value="TYROSINE--TRNA LIGASE, MITOCHONDRIAL"/>
    <property type="match status" value="1"/>
</dbReference>
<evidence type="ECO:0000313" key="11">
    <source>
        <dbReference type="Proteomes" id="UP000694941"/>
    </source>
</evidence>